<keyword evidence="3" id="KW-0804">Transcription</keyword>
<dbReference type="SMART" id="SM00345">
    <property type="entry name" value="HTH_GNTR"/>
    <property type="match status" value="1"/>
</dbReference>
<evidence type="ECO:0000259" key="4">
    <source>
        <dbReference type="PROSITE" id="PS50949"/>
    </source>
</evidence>
<evidence type="ECO:0000313" key="5">
    <source>
        <dbReference type="EMBL" id="OJG78829.1"/>
    </source>
</evidence>
<dbReference type="STRING" id="150033.RV14_GL001090"/>
<dbReference type="InterPro" id="IPR036390">
    <property type="entry name" value="WH_DNA-bd_sf"/>
</dbReference>
<feature type="domain" description="HTH gntR-type" evidence="4">
    <location>
        <begin position="4"/>
        <end position="71"/>
    </location>
</feature>
<dbReference type="Proteomes" id="UP000182152">
    <property type="component" value="Unassembled WGS sequence"/>
</dbReference>
<dbReference type="InterPro" id="IPR036388">
    <property type="entry name" value="WH-like_DNA-bd_sf"/>
</dbReference>
<evidence type="ECO:0000256" key="3">
    <source>
        <dbReference type="ARBA" id="ARBA00023163"/>
    </source>
</evidence>
<keyword evidence="2" id="KW-0238">DNA-binding</keyword>
<reference evidence="5 6" key="1">
    <citation type="submission" date="2014-12" db="EMBL/GenBank/DDBJ databases">
        <title>Draft genome sequences of 29 type strains of Enterococci.</title>
        <authorList>
            <person name="Zhong Z."/>
            <person name="Sun Z."/>
            <person name="Liu W."/>
            <person name="Zhang W."/>
            <person name="Zhang H."/>
        </authorList>
    </citation>
    <scope>NUCLEOTIDE SEQUENCE [LARGE SCALE GENOMIC DNA]</scope>
    <source>
        <strain evidence="5 6">DSM 15687</strain>
    </source>
</reference>
<dbReference type="SUPFAM" id="SSF48008">
    <property type="entry name" value="GntR ligand-binding domain-like"/>
    <property type="match status" value="1"/>
</dbReference>
<keyword evidence="1" id="KW-0805">Transcription regulation</keyword>
<evidence type="ECO:0000256" key="1">
    <source>
        <dbReference type="ARBA" id="ARBA00023015"/>
    </source>
</evidence>
<dbReference type="AlphaFoldDB" id="A0A1L8WCT3"/>
<dbReference type="SUPFAM" id="SSF46785">
    <property type="entry name" value="Winged helix' DNA-binding domain"/>
    <property type="match status" value="1"/>
</dbReference>
<dbReference type="GO" id="GO:0003700">
    <property type="term" value="F:DNA-binding transcription factor activity"/>
    <property type="evidence" value="ECO:0007669"/>
    <property type="project" value="InterPro"/>
</dbReference>
<keyword evidence="6" id="KW-1185">Reference proteome</keyword>
<evidence type="ECO:0000256" key="2">
    <source>
        <dbReference type="ARBA" id="ARBA00023125"/>
    </source>
</evidence>
<dbReference type="InterPro" id="IPR008920">
    <property type="entry name" value="TF_FadR/GntR_C"/>
</dbReference>
<gene>
    <name evidence="5" type="ORF">RV14_GL001090</name>
</gene>
<name>A0A1L8WCT3_9ENTE</name>
<dbReference type="PANTHER" id="PTHR43537">
    <property type="entry name" value="TRANSCRIPTIONAL REGULATOR, GNTR FAMILY"/>
    <property type="match status" value="1"/>
</dbReference>
<evidence type="ECO:0000313" key="6">
    <source>
        <dbReference type="Proteomes" id="UP000182152"/>
    </source>
</evidence>
<dbReference type="OrthoDB" id="574518at2"/>
<organism evidence="5 6">
    <name type="scientific">Enterococcus ratti</name>
    <dbReference type="NCBI Taxonomy" id="150033"/>
    <lineage>
        <taxon>Bacteria</taxon>
        <taxon>Bacillati</taxon>
        <taxon>Bacillota</taxon>
        <taxon>Bacilli</taxon>
        <taxon>Lactobacillales</taxon>
        <taxon>Enterococcaceae</taxon>
        <taxon>Enterococcus</taxon>
    </lineage>
</organism>
<protein>
    <submittedName>
        <fullName evidence="5">GntR family transcriptional regulator</fullName>
    </submittedName>
</protein>
<comment type="caution">
    <text evidence="5">The sequence shown here is derived from an EMBL/GenBank/DDBJ whole genome shotgun (WGS) entry which is preliminary data.</text>
</comment>
<dbReference type="Pfam" id="PF07729">
    <property type="entry name" value="FCD"/>
    <property type="match status" value="1"/>
</dbReference>
<dbReference type="CDD" id="cd07377">
    <property type="entry name" value="WHTH_GntR"/>
    <property type="match status" value="1"/>
</dbReference>
<dbReference type="PROSITE" id="PS50949">
    <property type="entry name" value="HTH_GNTR"/>
    <property type="match status" value="1"/>
</dbReference>
<dbReference type="Gene3D" id="1.10.10.10">
    <property type="entry name" value="Winged helix-like DNA-binding domain superfamily/Winged helix DNA-binding domain"/>
    <property type="match status" value="1"/>
</dbReference>
<sequence length="227" mass="26932">MTLNSLQLQAFKAIRQKIIYCDLEPGKKISEKNLEELLKIGRTPIRESLIQLRQQELVYTIPQSGTYVSKIDLKAAENARFTREHLERQIMIECCAKLDKQAIKILQTILEEQEKAAVNKKERDFFAADNLFHEICFEIAKRREVWTWLDDHNTHLERFRWLRVLTSGLPWNTILEQHYQLFQALIAKNPDEVNFLTSLHSHLMLYEQETVVGRFPQYFKKEDSNKK</sequence>
<dbReference type="SMART" id="SM00895">
    <property type="entry name" value="FCD"/>
    <property type="match status" value="1"/>
</dbReference>
<dbReference type="InterPro" id="IPR011711">
    <property type="entry name" value="GntR_C"/>
</dbReference>
<dbReference type="PANTHER" id="PTHR43537:SF6">
    <property type="entry name" value="HTH-TYPE TRANSCRIPTIONAL REPRESSOR RSPR"/>
    <property type="match status" value="1"/>
</dbReference>
<proteinExistence type="predicted"/>
<dbReference type="GO" id="GO:0003677">
    <property type="term" value="F:DNA binding"/>
    <property type="evidence" value="ECO:0007669"/>
    <property type="project" value="UniProtKB-KW"/>
</dbReference>
<dbReference type="RefSeq" id="WP_071856055.1">
    <property type="nucleotide sequence ID" value="NZ_JXLB01000022.1"/>
</dbReference>
<dbReference type="Pfam" id="PF00392">
    <property type="entry name" value="GntR"/>
    <property type="match status" value="1"/>
</dbReference>
<accession>A0A1L8WCT3</accession>
<dbReference type="EMBL" id="JXLB01000022">
    <property type="protein sequence ID" value="OJG78829.1"/>
    <property type="molecule type" value="Genomic_DNA"/>
</dbReference>
<dbReference type="InterPro" id="IPR000524">
    <property type="entry name" value="Tscrpt_reg_HTH_GntR"/>
</dbReference>
<dbReference type="Gene3D" id="1.20.120.530">
    <property type="entry name" value="GntR ligand-binding domain-like"/>
    <property type="match status" value="1"/>
</dbReference>